<keyword evidence="2" id="KW-1185">Reference proteome</keyword>
<evidence type="ECO:0000313" key="2">
    <source>
        <dbReference type="Proteomes" id="UP001303946"/>
    </source>
</evidence>
<reference evidence="1 2" key="1">
    <citation type="submission" date="2023-10" db="EMBL/GenBank/DDBJ databases">
        <title>Bacteria for the degradation of biodegradable plastic PBAT(Polybutylene adipate terephthalate).</title>
        <authorList>
            <person name="Weon H.-Y."/>
            <person name="Yeon J."/>
        </authorList>
    </citation>
    <scope>NUCLEOTIDE SEQUENCE [LARGE SCALE GENOMIC DNA]</scope>
    <source>
        <strain evidence="1 2">SBD 7-3</strain>
    </source>
</reference>
<dbReference type="RefSeq" id="WP_316702923.1">
    <property type="nucleotide sequence ID" value="NZ_CP136336.1"/>
</dbReference>
<evidence type="ECO:0000313" key="1">
    <source>
        <dbReference type="EMBL" id="WOB10027.1"/>
    </source>
</evidence>
<organism evidence="1 2">
    <name type="scientific">Piscinibacter gummiphilus</name>
    <dbReference type="NCBI Taxonomy" id="946333"/>
    <lineage>
        <taxon>Bacteria</taxon>
        <taxon>Pseudomonadati</taxon>
        <taxon>Pseudomonadota</taxon>
        <taxon>Betaproteobacteria</taxon>
        <taxon>Burkholderiales</taxon>
        <taxon>Sphaerotilaceae</taxon>
        <taxon>Piscinibacter</taxon>
    </lineage>
</organism>
<evidence type="ECO:0008006" key="3">
    <source>
        <dbReference type="Google" id="ProtNLM"/>
    </source>
</evidence>
<proteinExistence type="predicted"/>
<dbReference type="Proteomes" id="UP001303946">
    <property type="component" value="Chromosome"/>
</dbReference>
<accession>A0ABZ0CYF8</accession>
<protein>
    <recommendedName>
        <fullName evidence="3">Lipoprotein</fullName>
    </recommendedName>
</protein>
<gene>
    <name evidence="1" type="ORF">RXV79_08160</name>
</gene>
<dbReference type="PROSITE" id="PS51257">
    <property type="entry name" value="PROKAR_LIPOPROTEIN"/>
    <property type="match status" value="1"/>
</dbReference>
<name>A0ABZ0CYF8_9BURK</name>
<dbReference type="EMBL" id="CP136336">
    <property type="protein sequence ID" value="WOB10027.1"/>
    <property type="molecule type" value="Genomic_DNA"/>
</dbReference>
<sequence length="60" mass="6905">MQKSTKRRVLGVLTVVLASQVLSACVVVPVPHRHRAIVVQPGYSGPPPYYHRDRDRDWRR</sequence>